<sequence>MSQEKYIALRTPPTTNTALESEAPVADLQYKMELQQPSQSKQSQTGLLSRRLFELTLQDVQDILSSDQVGSG</sequence>
<protein>
    <submittedName>
        <fullName evidence="1">Uncharacterized protein</fullName>
    </submittedName>
</protein>
<dbReference type="Proteomes" id="UP000226031">
    <property type="component" value="Unassembled WGS sequence"/>
</dbReference>
<name>A0A2B7Z7J4_9EURO</name>
<reference evidence="1 2" key="1">
    <citation type="submission" date="2017-10" db="EMBL/GenBank/DDBJ databases">
        <title>Comparative genomics in systemic dimorphic fungi from Ajellomycetaceae.</title>
        <authorList>
            <person name="Munoz J.F."/>
            <person name="Mcewen J.G."/>
            <person name="Clay O.K."/>
            <person name="Cuomo C.A."/>
        </authorList>
    </citation>
    <scope>NUCLEOTIDE SEQUENCE [LARGE SCALE GENOMIC DNA]</scope>
    <source>
        <strain evidence="1 2">UAMH4076</strain>
    </source>
</reference>
<dbReference type="AlphaFoldDB" id="A0A2B7Z7J4"/>
<gene>
    <name evidence="1" type="ORF">GX50_08475</name>
</gene>
<keyword evidence="2" id="KW-1185">Reference proteome</keyword>
<proteinExistence type="predicted"/>
<evidence type="ECO:0000313" key="2">
    <source>
        <dbReference type="Proteomes" id="UP000226031"/>
    </source>
</evidence>
<evidence type="ECO:0000313" key="1">
    <source>
        <dbReference type="EMBL" id="PGH28787.1"/>
    </source>
</evidence>
<organism evidence="1 2">
    <name type="scientific">[Emmonsia] crescens</name>
    <dbReference type="NCBI Taxonomy" id="73230"/>
    <lineage>
        <taxon>Eukaryota</taxon>
        <taxon>Fungi</taxon>
        <taxon>Dikarya</taxon>
        <taxon>Ascomycota</taxon>
        <taxon>Pezizomycotina</taxon>
        <taxon>Eurotiomycetes</taxon>
        <taxon>Eurotiomycetidae</taxon>
        <taxon>Onygenales</taxon>
        <taxon>Ajellomycetaceae</taxon>
        <taxon>Emergomyces</taxon>
    </lineage>
</organism>
<comment type="caution">
    <text evidence="1">The sequence shown here is derived from an EMBL/GenBank/DDBJ whole genome shotgun (WGS) entry which is preliminary data.</text>
</comment>
<dbReference type="EMBL" id="PDND01000319">
    <property type="protein sequence ID" value="PGH28787.1"/>
    <property type="molecule type" value="Genomic_DNA"/>
</dbReference>
<accession>A0A2B7Z7J4</accession>